<evidence type="ECO:0000259" key="1">
    <source>
        <dbReference type="Pfam" id="PF01425"/>
    </source>
</evidence>
<dbReference type="PROSITE" id="PS00571">
    <property type="entry name" value="AMIDASES"/>
    <property type="match status" value="1"/>
</dbReference>
<comment type="caution">
    <text evidence="2">The sequence shown here is derived from an EMBL/GenBank/DDBJ whole genome shotgun (WGS) entry which is preliminary data.</text>
</comment>
<dbReference type="InterPro" id="IPR036928">
    <property type="entry name" value="AS_sf"/>
</dbReference>
<dbReference type="InterPro" id="IPR000120">
    <property type="entry name" value="Amidase"/>
</dbReference>
<dbReference type="STRING" id="55207.KP22_12080"/>
<dbReference type="InterPro" id="IPR023631">
    <property type="entry name" value="Amidase_dom"/>
</dbReference>
<gene>
    <name evidence="2" type="ORF">KP22_12080</name>
</gene>
<dbReference type="PANTHER" id="PTHR11895">
    <property type="entry name" value="TRANSAMIDASE"/>
    <property type="match status" value="1"/>
</dbReference>
<name>A0A093UB18_9GAMM</name>
<sequence>MISNLSLQSLCHALNTGTLSTEEMRAHVHQSAQKQQHLSIFIPSVDGEMMSTKPDPANRGKPLFALPVAYKDNISVVGYRLTAGTPGMADCMAKYDADIVKRFAMHGAIVAGKTNMHELSCGVTSLNLHFGAVGNPAAPGYCAGGSSGGSAAAVAAGIVPVAVGTDTGGSVRIPAAFCGITGFRPTTGCFTSEGIIPVSRTKDTPGLLTRTAEDARFLQRILMHTDRPLHKMPCRIGLPTTMWSALDDEVRMHCQRALDRLTREGYECVAIDDRPINALNSAIVFTLPRYEFLTDFPRALLEQGWGHRINDVINEICDPAVRHFIHSGLSCAHSSSATDYIAALGTLARLRDAVAEMFVRQQIDILAYPTVPCAVPHLSASANPDLFARIVRNTELASNAALPSITLPVAPTSHLPVGLNIDGAYGSDGELLATACHIEHLLAA</sequence>
<protein>
    <submittedName>
        <fullName evidence="2">Indole acetimide hydrolase</fullName>
    </submittedName>
</protein>
<accession>A0A093UB18</accession>
<dbReference type="EMBL" id="JQHM01000003">
    <property type="protein sequence ID" value="KFX05433.1"/>
    <property type="molecule type" value="Genomic_DNA"/>
</dbReference>
<dbReference type="InterPro" id="IPR020556">
    <property type="entry name" value="Amidase_CS"/>
</dbReference>
<dbReference type="eggNOG" id="COG0154">
    <property type="taxonomic scope" value="Bacteria"/>
</dbReference>
<evidence type="ECO:0000313" key="3">
    <source>
        <dbReference type="Proteomes" id="UP000032874"/>
    </source>
</evidence>
<dbReference type="GO" id="GO:0016787">
    <property type="term" value="F:hydrolase activity"/>
    <property type="evidence" value="ECO:0007669"/>
    <property type="project" value="UniProtKB-KW"/>
</dbReference>
<evidence type="ECO:0000313" key="2">
    <source>
        <dbReference type="EMBL" id="KFX05433.1"/>
    </source>
</evidence>
<reference evidence="2 3" key="1">
    <citation type="submission" date="2014-08" db="EMBL/GenBank/DDBJ databases">
        <title>Genome sequences of NCPPB Pectobacterium isolates.</title>
        <authorList>
            <person name="Glover R.H."/>
            <person name="Sapp M."/>
            <person name="Elphinstone J."/>
        </authorList>
    </citation>
    <scope>NUCLEOTIDE SEQUENCE [LARGE SCALE GENOMIC DNA]</scope>
    <source>
        <strain evidence="2 3">NCPPB 2795</strain>
    </source>
</reference>
<dbReference type="AlphaFoldDB" id="A0A093UB18"/>
<dbReference type="SUPFAM" id="SSF75304">
    <property type="entry name" value="Amidase signature (AS) enzymes"/>
    <property type="match status" value="1"/>
</dbReference>
<proteinExistence type="predicted"/>
<dbReference type="Proteomes" id="UP000032874">
    <property type="component" value="Unassembled WGS sequence"/>
</dbReference>
<dbReference type="Pfam" id="PF01425">
    <property type="entry name" value="Amidase"/>
    <property type="match status" value="1"/>
</dbReference>
<organism evidence="2 3">
    <name type="scientific">Pectobacterium betavasculorum</name>
    <dbReference type="NCBI Taxonomy" id="55207"/>
    <lineage>
        <taxon>Bacteria</taxon>
        <taxon>Pseudomonadati</taxon>
        <taxon>Pseudomonadota</taxon>
        <taxon>Gammaproteobacteria</taxon>
        <taxon>Enterobacterales</taxon>
        <taxon>Pectobacteriaceae</taxon>
        <taxon>Pectobacterium</taxon>
    </lineage>
</organism>
<dbReference type="PANTHER" id="PTHR11895:SF151">
    <property type="entry name" value="GLUTAMYL-TRNA(GLN) AMIDOTRANSFERASE SUBUNIT A"/>
    <property type="match status" value="1"/>
</dbReference>
<dbReference type="RefSeq" id="WP_039324419.1">
    <property type="nucleotide sequence ID" value="NZ_JQHM01000003.1"/>
</dbReference>
<feature type="domain" description="Amidase" evidence="1">
    <location>
        <begin position="58"/>
        <end position="432"/>
    </location>
</feature>
<dbReference type="Gene3D" id="3.90.1300.10">
    <property type="entry name" value="Amidase signature (AS) domain"/>
    <property type="match status" value="1"/>
</dbReference>
<keyword evidence="2" id="KW-0378">Hydrolase</keyword>